<feature type="non-terminal residue" evidence="3">
    <location>
        <position position="1"/>
    </location>
</feature>
<dbReference type="AlphaFoldDB" id="A0A371G585"/>
<feature type="region of interest" description="Disordered" evidence="1">
    <location>
        <begin position="35"/>
        <end position="99"/>
    </location>
</feature>
<sequence>MARSEGSSQGGLSTIQMQALTSHLEKLYDQKLEEIHERTNQMGNQIVNRQATPNNSRRDEQSNEGGESQFEEEEDNEEEQPRRRKPNQNNHRRHRNIKEEDLGGIKIKVPSFQGKSDLEAYLEWEMRVDQIFSCQSYLKGKKVKLVALEFTNYALVWWDQMQKKRARYGERPVRTWEEMKAIMRSRFVPSYFYGEIYNKLQHLSQGSNIVDDYHKEMEMTMIKANILENQEAIMARFLNGLNCGIANVVEMCQYVKLQEMVYQAIKVEKQLKRRNSLKKNYNSSSFLWKNNSMKEVIVEANPSKNQDIKCFKYLGRGNIVSQCYNKKIVIMKDNGEVETKEKSDNDLMSSLGNDNEELPHDRDLLVVRRVLNMQEKGKDETQRENIFHIRCLVQGKMCSMIIDGGSCTNVASTTLVANLNLQNSKHHKPYKLQWLSDIGEVKVDKQVSISFSIEKYKDEVLCDLFPMEVGHILLGRPWQFDR</sequence>
<evidence type="ECO:0000313" key="3">
    <source>
        <dbReference type="EMBL" id="RDX85736.1"/>
    </source>
</evidence>
<dbReference type="Pfam" id="PF03732">
    <property type="entry name" value="Retrotrans_gag"/>
    <property type="match status" value="1"/>
</dbReference>
<gene>
    <name evidence="3" type="ORF">CR513_33032</name>
</gene>
<dbReference type="InterPro" id="IPR005162">
    <property type="entry name" value="Retrotrans_gag_dom"/>
</dbReference>
<feature type="compositionally biased region" description="Basic residues" evidence="1">
    <location>
        <begin position="82"/>
        <end position="96"/>
    </location>
</feature>
<evidence type="ECO:0000256" key="1">
    <source>
        <dbReference type="SAM" id="MobiDB-lite"/>
    </source>
</evidence>
<accession>A0A371G585</accession>
<protein>
    <recommendedName>
        <fullName evidence="2">Retrotransposon gag domain-containing protein</fullName>
    </recommendedName>
</protein>
<name>A0A371G585_MUCPR</name>
<keyword evidence="4" id="KW-1185">Reference proteome</keyword>
<dbReference type="CDD" id="cd00303">
    <property type="entry name" value="retropepsin_like"/>
    <property type="match status" value="1"/>
</dbReference>
<feature type="compositionally biased region" description="Acidic residues" evidence="1">
    <location>
        <begin position="69"/>
        <end position="78"/>
    </location>
</feature>
<dbReference type="PANTHER" id="PTHR35046">
    <property type="entry name" value="ZINC KNUCKLE (CCHC-TYPE) FAMILY PROTEIN"/>
    <property type="match status" value="1"/>
</dbReference>
<evidence type="ECO:0000313" key="4">
    <source>
        <dbReference type="Proteomes" id="UP000257109"/>
    </source>
</evidence>
<feature type="compositionally biased region" description="Polar residues" evidence="1">
    <location>
        <begin position="40"/>
        <end position="55"/>
    </location>
</feature>
<evidence type="ECO:0000259" key="2">
    <source>
        <dbReference type="Pfam" id="PF03732"/>
    </source>
</evidence>
<dbReference type="EMBL" id="QJKJ01006716">
    <property type="protein sequence ID" value="RDX85736.1"/>
    <property type="molecule type" value="Genomic_DNA"/>
</dbReference>
<proteinExistence type="predicted"/>
<reference evidence="3" key="1">
    <citation type="submission" date="2018-05" db="EMBL/GenBank/DDBJ databases">
        <title>Draft genome of Mucuna pruriens seed.</title>
        <authorList>
            <person name="Nnadi N.E."/>
            <person name="Vos R."/>
            <person name="Hasami M.H."/>
            <person name="Devisetty U.K."/>
            <person name="Aguiy J.C."/>
        </authorList>
    </citation>
    <scope>NUCLEOTIDE SEQUENCE [LARGE SCALE GENOMIC DNA]</scope>
    <source>
        <strain evidence="3">JCA_2017</strain>
    </source>
</reference>
<dbReference type="OrthoDB" id="1731207at2759"/>
<dbReference type="Proteomes" id="UP000257109">
    <property type="component" value="Unassembled WGS sequence"/>
</dbReference>
<comment type="caution">
    <text evidence="3">The sequence shown here is derived from an EMBL/GenBank/DDBJ whole genome shotgun (WGS) entry which is preliminary data.</text>
</comment>
<dbReference type="PANTHER" id="PTHR35046:SF9">
    <property type="entry name" value="RNA-DIRECTED DNA POLYMERASE"/>
    <property type="match status" value="1"/>
</dbReference>
<organism evidence="3 4">
    <name type="scientific">Mucuna pruriens</name>
    <name type="common">Velvet bean</name>
    <name type="synonym">Dolichos pruriens</name>
    <dbReference type="NCBI Taxonomy" id="157652"/>
    <lineage>
        <taxon>Eukaryota</taxon>
        <taxon>Viridiplantae</taxon>
        <taxon>Streptophyta</taxon>
        <taxon>Embryophyta</taxon>
        <taxon>Tracheophyta</taxon>
        <taxon>Spermatophyta</taxon>
        <taxon>Magnoliopsida</taxon>
        <taxon>eudicotyledons</taxon>
        <taxon>Gunneridae</taxon>
        <taxon>Pentapetalae</taxon>
        <taxon>rosids</taxon>
        <taxon>fabids</taxon>
        <taxon>Fabales</taxon>
        <taxon>Fabaceae</taxon>
        <taxon>Papilionoideae</taxon>
        <taxon>50 kb inversion clade</taxon>
        <taxon>NPAAA clade</taxon>
        <taxon>indigoferoid/millettioid clade</taxon>
        <taxon>Phaseoleae</taxon>
        <taxon>Mucuna</taxon>
    </lineage>
</organism>
<dbReference type="InterPro" id="IPR021109">
    <property type="entry name" value="Peptidase_aspartic_dom_sf"/>
</dbReference>
<dbReference type="Gene3D" id="2.40.70.10">
    <property type="entry name" value="Acid Proteases"/>
    <property type="match status" value="1"/>
</dbReference>
<feature type="domain" description="Retrotransposon gag" evidence="2">
    <location>
        <begin position="144"/>
        <end position="242"/>
    </location>
</feature>